<comment type="caution">
    <text evidence="2">The sequence shown here is derived from an EMBL/GenBank/DDBJ whole genome shotgun (WGS) entry which is preliminary data.</text>
</comment>
<gene>
    <name evidence="2" type="ORF">UV56_C0005G0009</name>
</gene>
<dbReference type="SUPFAM" id="SSF53448">
    <property type="entry name" value="Nucleotide-diphospho-sugar transferases"/>
    <property type="match status" value="1"/>
</dbReference>
<dbReference type="InterPro" id="IPR029044">
    <property type="entry name" value="Nucleotide-diphossugar_trans"/>
</dbReference>
<dbReference type="Pfam" id="PF00535">
    <property type="entry name" value="Glycos_transf_2"/>
    <property type="match status" value="1"/>
</dbReference>
<sequence length="328" mass="38225">MAVNPVRTITKSTNKSIHETREFFSSSQQAVRRSNGVNLSIIIPSRNEVFLTHTIRDLLAHAVGSIEIIVNIDENWPDEIIKDKRVIYLHPGTPKGMRYGINSCAAIAKGIYLMKTDGHCMFAPGFDKVLAENCDDNWVVIPRRKRLDPENWKIMDVGKPDIDYHYLCFPERGKEHDWGMHGVMWPQRALERIDPKYDIDDTMSFQGSSWFMKRKWFTDFIGYLDDDFYGSFAQEPQEIGLKTWLGGGSVKVNKKTWYAHLHKGPKYGKMYRLTMNDEKVIIDKHNRSAKHWMEGEEPNMIHPIAWLVEKFWPVPTWPEDRSLWVSPI</sequence>
<dbReference type="InterPro" id="IPR001173">
    <property type="entry name" value="Glyco_trans_2-like"/>
</dbReference>
<evidence type="ECO:0000259" key="1">
    <source>
        <dbReference type="Pfam" id="PF00535"/>
    </source>
</evidence>
<organism evidence="2 3">
    <name type="scientific">Candidatus Woesebacteria bacterium GW2011_GWC1_43_10b</name>
    <dbReference type="NCBI Taxonomy" id="1618585"/>
    <lineage>
        <taxon>Bacteria</taxon>
        <taxon>Candidatus Woeseibacteriota</taxon>
    </lineage>
</organism>
<evidence type="ECO:0000313" key="2">
    <source>
        <dbReference type="EMBL" id="KKS80889.1"/>
    </source>
</evidence>
<dbReference type="AlphaFoldDB" id="A0A0G1C625"/>
<dbReference type="Proteomes" id="UP000034611">
    <property type="component" value="Unassembled WGS sequence"/>
</dbReference>
<dbReference type="Gene3D" id="3.90.550.10">
    <property type="entry name" value="Spore Coat Polysaccharide Biosynthesis Protein SpsA, Chain A"/>
    <property type="match status" value="1"/>
</dbReference>
<evidence type="ECO:0000313" key="3">
    <source>
        <dbReference type="Proteomes" id="UP000034611"/>
    </source>
</evidence>
<proteinExistence type="predicted"/>
<dbReference type="EMBL" id="LCEY01000005">
    <property type="protein sequence ID" value="KKS80889.1"/>
    <property type="molecule type" value="Genomic_DNA"/>
</dbReference>
<dbReference type="CDD" id="cd00761">
    <property type="entry name" value="Glyco_tranf_GTA_type"/>
    <property type="match status" value="1"/>
</dbReference>
<reference evidence="2 3" key="1">
    <citation type="journal article" date="2015" name="Nature">
        <title>rRNA introns, odd ribosomes, and small enigmatic genomes across a large radiation of phyla.</title>
        <authorList>
            <person name="Brown C.T."/>
            <person name="Hug L.A."/>
            <person name="Thomas B.C."/>
            <person name="Sharon I."/>
            <person name="Castelle C.J."/>
            <person name="Singh A."/>
            <person name="Wilkins M.J."/>
            <person name="Williams K.H."/>
            <person name="Banfield J.F."/>
        </authorList>
    </citation>
    <scope>NUCLEOTIDE SEQUENCE [LARGE SCALE GENOMIC DNA]</scope>
</reference>
<feature type="domain" description="Glycosyltransferase 2-like" evidence="1">
    <location>
        <begin position="40"/>
        <end position="163"/>
    </location>
</feature>
<accession>A0A0G1C625</accession>
<protein>
    <recommendedName>
        <fullName evidence="1">Glycosyltransferase 2-like domain-containing protein</fullName>
    </recommendedName>
</protein>
<name>A0A0G1C625_9BACT</name>